<protein>
    <submittedName>
        <fullName evidence="1">Uncharacterized protein</fullName>
    </submittedName>
</protein>
<reference evidence="2" key="1">
    <citation type="journal article" date="2019" name="Int. J. Syst. Evol. Microbiol.">
        <title>The Global Catalogue of Microorganisms (GCM) 10K type strain sequencing project: providing services to taxonomists for standard genome sequencing and annotation.</title>
        <authorList>
            <consortium name="The Broad Institute Genomics Platform"/>
            <consortium name="The Broad Institute Genome Sequencing Center for Infectious Disease"/>
            <person name="Wu L."/>
            <person name="Ma J."/>
        </authorList>
    </citation>
    <scope>NUCLEOTIDE SEQUENCE [LARGE SCALE GENOMIC DNA]</scope>
    <source>
        <strain evidence="2">NBRC 112299</strain>
    </source>
</reference>
<keyword evidence="2" id="KW-1185">Reference proteome</keyword>
<sequence>MTTVARLVDTLGFDAVRIGGLHAGRALQPGNPAFGANTDAVNLVRLVEAASARQPG</sequence>
<evidence type="ECO:0000313" key="2">
    <source>
        <dbReference type="Proteomes" id="UP001157125"/>
    </source>
</evidence>
<evidence type="ECO:0000313" key="1">
    <source>
        <dbReference type="EMBL" id="GMA34344.1"/>
    </source>
</evidence>
<accession>A0ABQ6I961</accession>
<dbReference type="EMBL" id="BSUN01000001">
    <property type="protein sequence ID" value="GMA34344.1"/>
    <property type="molecule type" value="Genomic_DNA"/>
</dbReference>
<dbReference type="Proteomes" id="UP001157125">
    <property type="component" value="Unassembled WGS sequence"/>
</dbReference>
<organism evidence="1 2">
    <name type="scientific">Demequina litorisediminis</name>
    <dbReference type="NCBI Taxonomy" id="1849022"/>
    <lineage>
        <taxon>Bacteria</taxon>
        <taxon>Bacillati</taxon>
        <taxon>Actinomycetota</taxon>
        <taxon>Actinomycetes</taxon>
        <taxon>Micrococcales</taxon>
        <taxon>Demequinaceae</taxon>
        <taxon>Demequina</taxon>
    </lineage>
</organism>
<gene>
    <name evidence="1" type="ORF">GCM10025876_05480</name>
</gene>
<dbReference type="RefSeq" id="WP_284327355.1">
    <property type="nucleotide sequence ID" value="NZ_BSUN01000001.1"/>
</dbReference>
<name>A0ABQ6I961_9MICO</name>
<comment type="caution">
    <text evidence="1">The sequence shown here is derived from an EMBL/GenBank/DDBJ whole genome shotgun (WGS) entry which is preliminary data.</text>
</comment>
<proteinExistence type="predicted"/>